<feature type="chain" id="PRO_5037810650" description="Lipoprotein" evidence="2">
    <location>
        <begin position="23"/>
        <end position="358"/>
    </location>
</feature>
<gene>
    <name evidence="3" type="ORF">ASILVAE211_07985</name>
</gene>
<evidence type="ECO:0000256" key="2">
    <source>
        <dbReference type="SAM" id="SignalP"/>
    </source>
</evidence>
<accession>A0A964DYI6</accession>
<feature type="signal peptide" evidence="2">
    <location>
        <begin position="1"/>
        <end position="22"/>
    </location>
</feature>
<comment type="caution">
    <text evidence="3">The sequence shown here is derived from an EMBL/GenBank/DDBJ whole genome shotgun (WGS) entry which is preliminary data.</text>
</comment>
<reference evidence="3" key="2">
    <citation type="submission" date="2021-01" db="EMBL/GenBank/DDBJ databases">
        <authorList>
            <person name="Mieszkin S."/>
            <person name="Pouder E."/>
            <person name="Alain K."/>
        </authorList>
    </citation>
    <scope>NUCLEOTIDE SEQUENCE</scope>
    <source>
        <strain evidence="3">HW T2.11</strain>
    </source>
</reference>
<dbReference type="RefSeq" id="WP_227320791.1">
    <property type="nucleotide sequence ID" value="NZ_JAESVB010000003.1"/>
</dbReference>
<protein>
    <recommendedName>
        <fullName evidence="5">Lipoprotein</fullName>
    </recommendedName>
</protein>
<evidence type="ECO:0008006" key="5">
    <source>
        <dbReference type="Google" id="ProtNLM"/>
    </source>
</evidence>
<name>A0A964DYI6_9PROT</name>
<evidence type="ECO:0000256" key="1">
    <source>
        <dbReference type="SAM" id="MobiDB-lite"/>
    </source>
</evidence>
<dbReference type="AlphaFoldDB" id="A0A964DYI6"/>
<organism evidence="3 4">
    <name type="scientific">Acidisoma silvae</name>
    <dbReference type="NCBI Taxonomy" id="2802396"/>
    <lineage>
        <taxon>Bacteria</taxon>
        <taxon>Pseudomonadati</taxon>
        <taxon>Pseudomonadota</taxon>
        <taxon>Alphaproteobacteria</taxon>
        <taxon>Acetobacterales</taxon>
        <taxon>Acidocellaceae</taxon>
        <taxon>Acidisoma</taxon>
    </lineage>
</organism>
<sequence length="358" mass="35860">MTRSMFRHLLLGAAMSAPLLLAGCGGDDGVPQNFPPLRYNYLAPISLNVASIQTQVAFAGGQNGTDLDPMSPEAPLQAVQQLIQDRLVAGGGGGTATITVNSASINQVNDTAVGNISLRLTVRSADGRSRGYTDASISRTRTMPDDTSQAALRAFLYAMTQDMVNAENVELEYQIRQNLPRWIVGGGSAVIGGPSGPTPVQAVPLSGPGAPVMGAAMPLTAPQPLGATQPAPAMPAMPGMTMPAAVTAPPVNTDTMPGGDLGMPQGNPVPTDQDLSSPAVPAMPGAPTQLTPAMPAGAAAMPQLVPVQPNGTMGAAVPAAAIPAPASAPTPAPAPVAPKPAAPASSGVLPPLPANITP</sequence>
<keyword evidence="4" id="KW-1185">Reference proteome</keyword>
<keyword evidence="2" id="KW-0732">Signal</keyword>
<reference evidence="3" key="1">
    <citation type="journal article" date="2021" name="Microorganisms">
        <title>Acidisoma silvae sp. nov. and Acidisomacellulosilytica sp. nov., Two Acidophilic Bacteria Isolated from Decaying Wood, Hydrolyzing Cellulose and Producing Poly-3-hydroxybutyrate.</title>
        <authorList>
            <person name="Mieszkin S."/>
            <person name="Pouder E."/>
            <person name="Uroz S."/>
            <person name="Simon-Colin C."/>
            <person name="Alain K."/>
        </authorList>
    </citation>
    <scope>NUCLEOTIDE SEQUENCE</scope>
    <source>
        <strain evidence="3">HW T2.11</strain>
    </source>
</reference>
<evidence type="ECO:0000313" key="3">
    <source>
        <dbReference type="EMBL" id="MCB8875117.1"/>
    </source>
</evidence>
<evidence type="ECO:0000313" key="4">
    <source>
        <dbReference type="Proteomes" id="UP000708298"/>
    </source>
</evidence>
<feature type="compositionally biased region" description="Pro residues" evidence="1">
    <location>
        <begin position="326"/>
        <end position="341"/>
    </location>
</feature>
<dbReference type="PROSITE" id="PS51257">
    <property type="entry name" value="PROKAR_LIPOPROTEIN"/>
    <property type="match status" value="1"/>
</dbReference>
<dbReference type="EMBL" id="JAESVB010000003">
    <property type="protein sequence ID" value="MCB8875117.1"/>
    <property type="molecule type" value="Genomic_DNA"/>
</dbReference>
<proteinExistence type="predicted"/>
<dbReference type="Proteomes" id="UP000708298">
    <property type="component" value="Unassembled WGS sequence"/>
</dbReference>
<feature type="region of interest" description="Disordered" evidence="1">
    <location>
        <begin position="323"/>
        <end position="358"/>
    </location>
</feature>